<evidence type="ECO:0000256" key="2">
    <source>
        <dbReference type="SAM" id="SignalP"/>
    </source>
</evidence>
<dbReference type="Proteomes" id="UP001408356">
    <property type="component" value="Unassembled WGS sequence"/>
</dbReference>
<evidence type="ECO:0000256" key="1">
    <source>
        <dbReference type="SAM" id="Phobius"/>
    </source>
</evidence>
<feature type="signal peptide" evidence="2">
    <location>
        <begin position="1"/>
        <end position="17"/>
    </location>
</feature>
<keyword evidence="4" id="KW-1185">Reference proteome</keyword>
<feature type="transmembrane region" description="Helical" evidence="1">
    <location>
        <begin position="106"/>
        <end position="125"/>
    </location>
</feature>
<gene>
    <name evidence="3" type="ORF">SUNI508_10138</name>
</gene>
<evidence type="ECO:0000313" key="4">
    <source>
        <dbReference type="Proteomes" id="UP001408356"/>
    </source>
</evidence>
<accession>A0ABR2UMG6</accession>
<sequence>MFAKLTLLLHILIETPAAFTFIFTPEKQLHDCNSATRLVLRQYGGLLISSNLISVVLFSQEELGDAGRLIAASLGFYHIWPCYRAYARLTRQVSGDIHGQATLGGPAVHLAVHIILLGMFGYVAISDVQA</sequence>
<protein>
    <submittedName>
        <fullName evidence="3">Uncharacterized protein</fullName>
    </submittedName>
</protein>
<reference evidence="3 4" key="1">
    <citation type="journal article" date="2024" name="J. Plant Pathol.">
        <title>Sequence and assembly of the genome of Seiridium unicorne, isolate CBS 538.82, causal agent of cypress canker disease.</title>
        <authorList>
            <person name="Scali E."/>
            <person name="Rocca G.D."/>
            <person name="Danti R."/>
            <person name="Garbelotto M."/>
            <person name="Barberini S."/>
            <person name="Baroncelli R."/>
            <person name="Emiliani G."/>
        </authorList>
    </citation>
    <scope>NUCLEOTIDE SEQUENCE [LARGE SCALE GENOMIC DNA]</scope>
    <source>
        <strain evidence="3 4">BM-138-508</strain>
    </source>
</reference>
<comment type="caution">
    <text evidence="3">The sequence shown here is derived from an EMBL/GenBank/DDBJ whole genome shotgun (WGS) entry which is preliminary data.</text>
</comment>
<keyword evidence="2" id="KW-0732">Signal</keyword>
<proteinExistence type="predicted"/>
<dbReference type="EMBL" id="JARVKF010000412">
    <property type="protein sequence ID" value="KAK9415838.1"/>
    <property type="molecule type" value="Genomic_DNA"/>
</dbReference>
<keyword evidence="1" id="KW-0812">Transmembrane</keyword>
<organism evidence="3 4">
    <name type="scientific">Seiridium unicorne</name>
    <dbReference type="NCBI Taxonomy" id="138068"/>
    <lineage>
        <taxon>Eukaryota</taxon>
        <taxon>Fungi</taxon>
        <taxon>Dikarya</taxon>
        <taxon>Ascomycota</taxon>
        <taxon>Pezizomycotina</taxon>
        <taxon>Sordariomycetes</taxon>
        <taxon>Xylariomycetidae</taxon>
        <taxon>Amphisphaeriales</taxon>
        <taxon>Sporocadaceae</taxon>
        <taxon>Seiridium</taxon>
    </lineage>
</organism>
<evidence type="ECO:0000313" key="3">
    <source>
        <dbReference type="EMBL" id="KAK9415838.1"/>
    </source>
</evidence>
<keyword evidence="1" id="KW-1133">Transmembrane helix</keyword>
<keyword evidence="1" id="KW-0472">Membrane</keyword>
<feature type="chain" id="PRO_5047522266" evidence="2">
    <location>
        <begin position="18"/>
        <end position="130"/>
    </location>
</feature>
<name>A0ABR2UMG6_9PEZI</name>